<proteinExistence type="inferred from homology"/>
<evidence type="ECO:0000256" key="1">
    <source>
        <dbReference type="ARBA" id="ARBA00005250"/>
    </source>
</evidence>
<evidence type="ECO:0000313" key="3">
    <source>
        <dbReference type="EMBL" id="RKP50813.1"/>
    </source>
</evidence>
<organism evidence="3 4">
    <name type="scientific">Trinickia fusca</name>
    <dbReference type="NCBI Taxonomy" id="2419777"/>
    <lineage>
        <taxon>Bacteria</taxon>
        <taxon>Pseudomonadati</taxon>
        <taxon>Pseudomonadota</taxon>
        <taxon>Betaproteobacteria</taxon>
        <taxon>Burkholderiales</taxon>
        <taxon>Burkholderiaceae</taxon>
        <taxon>Trinickia</taxon>
    </lineage>
</organism>
<dbReference type="Proteomes" id="UP000280434">
    <property type="component" value="Unassembled WGS sequence"/>
</dbReference>
<dbReference type="OrthoDB" id="5293495at2"/>
<name>A0A494XTF8_9BURK</name>
<dbReference type="InterPro" id="IPR036866">
    <property type="entry name" value="RibonucZ/Hydroxyglut_hydro"/>
</dbReference>
<reference evidence="3 4" key="1">
    <citation type="submission" date="2018-10" db="EMBL/GenBank/DDBJ databases">
        <title>Paraburkholderia sp. 7MK8-2, isolated from soil.</title>
        <authorList>
            <person name="Gao Z.-H."/>
            <person name="Qiu L.-H."/>
        </authorList>
    </citation>
    <scope>NUCLEOTIDE SEQUENCE [LARGE SCALE GENOMIC DNA]</scope>
    <source>
        <strain evidence="3 4">7MK8-2</strain>
    </source>
</reference>
<dbReference type="PANTHER" id="PTHR42951:SF4">
    <property type="entry name" value="ACYL-COENZYME A THIOESTERASE MBLAC2"/>
    <property type="match status" value="1"/>
</dbReference>
<dbReference type="InterPro" id="IPR050855">
    <property type="entry name" value="NDM-1-like"/>
</dbReference>
<dbReference type="SMART" id="SM00849">
    <property type="entry name" value="Lactamase_B"/>
    <property type="match status" value="1"/>
</dbReference>
<sequence length="291" mass="31938">MSLAVEPDFNVVICSSDARTLFTNAFLVELPNGVVAIDAMMTVSDARELRAKLDALRKPLLAVLITHGHPDHYNGVGELIQGLGDVPVITTRGVDEVIRRIDDAKEVQWKPVFGEDWPAQRTFPNRFVDDGAVLHFDGVPFEAKEFGPGESHWDLVWVVGARRRVAFVGDMVFNGVHSFMNDGHTAPWLESLAALEHLVADKNIEVFYTGHGQPGKPLDMISAQHAYIEHYRAAVAELADGEAALDDARKTKLEEAMKRFMPTCDLDVFIKAGANPVAKELAAEAADSKLA</sequence>
<dbReference type="AlphaFoldDB" id="A0A494XTF8"/>
<dbReference type="EMBL" id="RBZV01000002">
    <property type="protein sequence ID" value="RKP50813.1"/>
    <property type="molecule type" value="Genomic_DNA"/>
</dbReference>
<dbReference type="GO" id="GO:0017001">
    <property type="term" value="P:antibiotic catabolic process"/>
    <property type="evidence" value="ECO:0007669"/>
    <property type="project" value="UniProtKB-ARBA"/>
</dbReference>
<keyword evidence="3" id="KW-0378">Hydrolase</keyword>
<protein>
    <submittedName>
        <fullName evidence="3">MBL fold metallo-hydrolase</fullName>
    </submittedName>
</protein>
<dbReference type="Gene3D" id="3.60.15.10">
    <property type="entry name" value="Ribonuclease Z/Hydroxyacylglutathione hydrolase-like"/>
    <property type="match status" value="1"/>
</dbReference>
<dbReference type="RefSeq" id="WP_121276904.1">
    <property type="nucleotide sequence ID" value="NZ_RBZV01000002.1"/>
</dbReference>
<dbReference type="PANTHER" id="PTHR42951">
    <property type="entry name" value="METALLO-BETA-LACTAMASE DOMAIN-CONTAINING"/>
    <property type="match status" value="1"/>
</dbReference>
<comment type="similarity">
    <text evidence="1">Belongs to the metallo-beta-lactamase superfamily. Class-B beta-lactamase family.</text>
</comment>
<accession>A0A494XTF8</accession>
<dbReference type="SUPFAM" id="SSF56281">
    <property type="entry name" value="Metallo-hydrolase/oxidoreductase"/>
    <property type="match status" value="1"/>
</dbReference>
<evidence type="ECO:0000313" key="4">
    <source>
        <dbReference type="Proteomes" id="UP000280434"/>
    </source>
</evidence>
<dbReference type="GO" id="GO:0016787">
    <property type="term" value="F:hydrolase activity"/>
    <property type="evidence" value="ECO:0007669"/>
    <property type="project" value="UniProtKB-KW"/>
</dbReference>
<dbReference type="InterPro" id="IPR001279">
    <property type="entry name" value="Metallo-B-lactamas"/>
</dbReference>
<keyword evidence="4" id="KW-1185">Reference proteome</keyword>
<gene>
    <name evidence="3" type="ORF">D7S89_06980</name>
</gene>
<feature type="domain" description="Metallo-beta-lactamase" evidence="2">
    <location>
        <begin position="22"/>
        <end position="211"/>
    </location>
</feature>
<evidence type="ECO:0000259" key="2">
    <source>
        <dbReference type="SMART" id="SM00849"/>
    </source>
</evidence>
<dbReference type="Pfam" id="PF00753">
    <property type="entry name" value="Lactamase_B"/>
    <property type="match status" value="1"/>
</dbReference>
<comment type="caution">
    <text evidence="3">The sequence shown here is derived from an EMBL/GenBank/DDBJ whole genome shotgun (WGS) entry which is preliminary data.</text>
</comment>